<feature type="transmembrane region" description="Helical" evidence="16">
    <location>
        <begin position="108"/>
        <end position="126"/>
    </location>
</feature>
<evidence type="ECO:0000256" key="11">
    <source>
        <dbReference type="ARBA" id="ARBA00031995"/>
    </source>
</evidence>
<evidence type="ECO:0000256" key="2">
    <source>
        <dbReference type="ARBA" id="ARBA00010590"/>
    </source>
</evidence>
<evidence type="ECO:0000256" key="12">
    <source>
        <dbReference type="ARBA" id="ARBA00032067"/>
    </source>
</evidence>
<keyword evidence="6 16" id="KW-1133">Transmembrane helix</keyword>
<evidence type="ECO:0000256" key="5">
    <source>
        <dbReference type="ARBA" id="ARBA00022692"/>
    </source>
</evidence>
<feature type="region of interest" description="Disordered" evidence="15">
    <location>
        <begin position="137"/>
        <end position="166"/>
    </location>
</feature>
<feature type="transmembrane region" description="Helical" evidence="16">
    <location>
        <begin position="36"/>
        <end position="54"/>
    </location>
</feature>
<dbReference type="InterPro" id="IPR007732">
    <property type="entry name" value="Cyt_b558_asu"/>
</dbReference>
<dbReference type="Proteomes" id="UP000001307">
    <property type="component" value="Unassembled WGS sequence"/>
</dbReference>
<keyword evidence="5 16" id="KW-0812">Transmembrane</keyword>
<dbReference type="EMBL" id="FN653027">
    <property type="protein sequence ID" value="CBY07987.1"/>
    <property type="molecule type" value="Genomic_DNA"/>
</dbReference>
<proteinExistence type="inferred from homology"/>
<dbReference type="FunCoup" id="E4X6Q9">
    <property type="interactions" value="19"/>
</dbReference>
<evidence type="ECO:0000256" key="13">
    <source>
        <dbReference type="ARBA" id="ARBA00033347"/>
    </source>
</evidence>
<evidence type="ECO:0000256" key="9">
    <source>
        <dbReference type="ARBA" id="ARBA00030298"/>
    </source>
</evidence>
<sequence length="166" mass="18883">MREIEFGLWANEQTLFASFFMIIGSVIAVAGLFPRWPFALVGGILSLFVTFIEWSRPARKKGRVQERPLQKNVTDVVSKLGPVAKSYYFRFVIYLVIAGLSSPSLPTLLPAVCLALGSLTYFVAAYRGEFWRPITRPSARERKTQQSQVKMPQRPPPRRSEDFNQI</sequence>
<feature type="transmembrane region" description="Helical" evidence="16">
    <location>
        <begin position="87"/>
        <end position="102"/>
    </location>
</feature>
<keyword evidence="18" id="KW-1185">Reference proteome</keyword>
<evidence type="ECO:0000256" key="15">
    <source>
        <dbReference type="SAM" id="MobiDB-lite"/>
    </source>
</evidence>
<keyword evidence="7 16" id="KW-0472">Membrane</keyword>
<evidence type="ECO:0000256" key="1">
    <source>
        <dbReference type="ARBA" id="ARBA00004236"/>
    </source>
</evidence>
<evidence type="ECO:0000313" key="18">
    <source>
        <dbReference type="Proteomes" id="UP000001307"/>
    </source>
</evidence>
<gene>
    <name evidence="17" type="ORF">GSOID_T00003351001</name>
</gene>
<evidence type="ECO:0000256" key="4">
    <source>
        <dbReference type="ARBA" id="ARBA00022475"/>
    </source>
</evidence>
<name>E4X6Q9_OIKDI</name>
<dbReference type="AlphaFoldDB" id="E4X6Q9"/>
<dbReference type="Pfam" id="PF05038">
    <property type="entry name" value="Cytochrom_B558a"/>
    <property type="match status" value="1"/>
</dbReference>
<comment type="similarity">
    <text evidence="2">Belongs to the p22phox family.</text>
</comment>
<dbReference type="GO" id="GO:0020037">
    <property type="term" value="F:heme binding"/>
    <property type="evidence" value="ECO:0007669"/>
    <property type="project" value="InterPro"/>
</dbReference>
<dbReference type="GO" id="GO:0005886">
    <property type="term" value="C:plasma membrane"/>
    <property type="evidence" value="ECO:0007669"/>
    <property type="project" value="UniProtKB-SubCell"/>
</dbReference>
<evidence type="ECO:0000256" key="14">
    <source>
        <dbReference type="ARBA" id="ARBA00050017"/>
    </source>
</evidence>
<evidence type="ECO:0000256" key="3">
    <source>
        <dbReference type="ARBA" id="ARBA00017733"/>
    </source>
</evidence>
<dbReference type="PANTHER" id="PTHR15168:SF0">
    <property type="entry name" value="CYTOCHROME B-245 LIGHT CHAIN"/>
    <property type="match status" value="1"/>
</dbReference>
<evidence type="ECO:0000256" key="10">
    <source>
        <dbReference type="ARBA" id="ARBA00031067"/>
    </source>
</evidence>
<evidence type="ECO:0000313" key="17">
    <source>
        <dbReference type="EMBL" id="CBY07987.1"/>
    </source>
</evidence>
<evidence type="ECO:0000256" key="6">
    <source>
        <dbReference type="ARBA" id="ARBA00022989"/>
    </source>
</evidence>
<keyword evidence="4" id="KW-1003">Cell membrane</keyword>
<dbReference type="PANTHER" id="PTHR15168">
    <property type="entry name" value="CYTOCHROME B-245 LIGHT CHAIN"/>
    <property type="match status" value="1"/>
</dbReference>
<feature type="transmembrane region" description="Helical" evidence="16">
    <location>
        <begin position="12"/>
        <end position="30"/>
    </location>
</feature>
<reference evidence="17" key="1">
    <citation type="journal article" date="2010" name="Science">
        <title>Plasticity of animal genome architecture unmasked by rapid evolution of a pelagic tunicate.</title>
        <authorList>
            <person name="Denoeud F."/>
            <person name="Henriet S."/>
            <person name="Mungpakdee S."/>
            <person name="Aury J.M."/>
            <person name="Da Silva C."/>
            <person name="Brinkmann H."/>
            <person name="Mikhaleva J."/>
            <person name="Olsen L.C."/>
            <person name="Jubin C."/>
            <person name="Canestro C."/>
            <person name="Bouquet J.M."/>
            <person name="Danks G."/>
            <person name="Poulain J."/>
            <person name="Campsteijn C."/>
            <person name="Adamski M."/>
            <person name="Cross I."/>
            <person name="Yadetie F."/>
            <person name="Muffato M."/>
            <person name="Louis A."/>
            <person name="Butcher S."/>
            <person name="Tsagkogeorga G."/>
            <person name="Konrad A."/>
            <person name="Singh S."/>
            <person name="Jensen M.F."/>
            <person name="Cong E.H."/>
            <person name="Eikeseth-Otteraa H."/>
            <person name="Noel B."/>
            <person name="Anthouard V."/>
            <person name="Porcel B.M."/>
            <person name="Kachouri-Lafond R."/>
            <person name="Nishino A."/>
            <person name="Ugolini M."/>
            <person name="Chourrout P."/>
            <person name="Nishida H."/>
            <person name="Aasland R."/>
            <person name="Huzurbazar S."/>
            <person name="Westhof E."/>
            <person name="Delsuc F."/>
            <person name="Lehrach H."/>
            <person name="Reinhardt R."/>
            <person name="Weissenbach J."/>
            <person name="Roy S.W."/>
            <person name="Artiguenave F."/>
            <person name="Postlethwait J.H."/>
            <person name="Manak J.R."/>
            <person name="Thompson E.M."/>
            <person name="Jaillon O."/>
            <person name="Du Pasquier L."/>
            <person name="Boudinot P."/>
            <person name="Liberles D.A."/>
            <person name="Volff J.N."/>
            <person name="Philippe H."/>
            <person name="Lenhard B."/>
            <person name="Roest Crollius H."/>
            <person name="Wincker P."/>
            <person name="Chourrout D."/>
        </authorList>
    </citation>
    <scope>NUCLEOTIDE SEQUENCE [LARGE SCALE GENOMIC DNA]</scope>
</reference>
<dbReference type="InParanoid" id="E4X6Q9"/>
<dbReference type="OrthoDB" id="2445232at2759"/>
<evidence type="ECO:0000256" key="7">
    <source>
        <dbReference type="ARBA" id="ARBA00023136"/>
    </source>
</evidence>
<evidence type="ECO:0000256" key="8">
    <source>
        <dbReference type="ARBA" id="ARBA00030106"/>
    </source>
</evidence>
<comment type="subunit">
    <text evidence="14">Component of the phagocyte NADPH oxidase core complex/cytochrome b558 complex, composed of CYBB (heavy chain (beta)) and CYBA (light chain (alpha)). Component of the phagocyte NADPH oxidase complex composed of an obligatory core heterodimer formed by the membrane proteins CYBA and CYBB and the cytosolic regulatory subunits NCF1/p47-phox, NCF2/p67-phox, NCF4/p40-phox and the small GTPase RAC1 or RAC2. Interacts with NCF1 (via SH3 domain). Interacts with SH3PXD2A. Interacts with DUOX1, DUOX2 and TPO. Interacts with NOX4; this interaction mediates superoxide generation. Interacts with calprotectin (S100A8/9). Interacts with GBP7. Interacts with NOXO1. Forms a heterodimer with NOX3 and is essential for activity and cell membrane localization of NOX3. Interacts with NOX1.</text>
</comment>
<protein>
    <recommendedName>
        <fullName evidence="3">Cytochrome b-245 light chain</fullName>
    </recommendedName>
    <alternativeName>
        <fullName evidence="11">Cytochrome b(558) alpha chain</fullName>
    </alternativeName>
    <alternativeName>
        <fullName evidence="10">Cytochrome b558 subunit alpha</fullName>
    </alternativeName>
    <alternativeName>
        <fullName evidence="13">Neutrophil cytochrome b 22 kDa polypeptide</fullName>
    </alternativeName>
    <alternativeName>
        <fullName evidence="12">Superoxide-generating NADPH oxidase light chain subunit</fullName>
    </alternativeName>
    <alternativeName>
        <fullName evidence="8">p22 phagocyte B-cytochrome</fullName>
    </alternativeName>
    <alternativeName>
        <fullName evidence="9">p22-phox</fullName>
    </alternativeName>
</protein>
<comment type="subcellular location">
    <subcellularLocation>
        <location evidence="1">Cell membrane</location>
    </subcellularLocation>
</comment>
<evidence type="ECO:0000256" key="16">
    <source>
        <dbReference type="SAM" id="Phobius"/>
    </source>
</evidence>
<organism evidence="17">
    <name type="scientific">Oikopleura dioica</name>
    <name type="common">Tunicate</name>
    <dbReference type="NCBI Taxonomy" id="34765"/>
    <lineage>
        <taxon>Eukaryota</taxon>
        <taxon>Metazoa</taxon>
        <taxon>Chordata</taxon>
        <taxon>Tunicata</taxon>
        <taxon>Appendicularia</taxon>
        <taxon>Copelata</taxon>
        <taxon>Oikopleuridae</taxon>
        <taxon>Oikopleura</taxon>
    </lineage>
</organism>
<accession>E4X6Q9</accession>